<evidence type="ECO:0000259" key="15">
    <source>
        <dbReference type="PROSITE" id="PS51671"/>
    </source>
</evidence>
<keyword evidence="10 13" id="KW-0486">Methionine biosynthesis</keyword>
<feature type="binding site" evidence="12">
    <location>
        <position position="190"/>
    </location>
    <ligand>
        <name>L-homoserine</name>
        <dbReference type="ChEBI" id="CHEBI:57476"/>
    </ligand>
</feature>
<protein>
    <recommendedName>
        <fullName evidence="5 13">Homoserine dehydrogenase</fullName>
        <ecNumber evidence="4 13">1.1.1.3</ecNumber>
    </recommendedName>
</protein>
<comment type="pathway">
    <text evidence="2 13">Amino-acid biosynthesis; L-methionine biosynthesis via de novo pathway; L-homoserine from L-aspartate: step 3/3.</text>
</comment>
<evidence type="ECO:0000256" key="10">
    <source>
        <dbReference type="ARBA" id="ARBA00023167"/>
    </source>
</evidence>
<dbReference type="PANTHER" id="PTHR43331">
    <property type="entry name" value="HOMOSERINE DEHYDROGENASE"/>
    <property type="match status" value="1"/>
</dbReference>
<dbReference type="GO" id="GO:0050661">
    <property type="term" value="F:NADP binding"/>
    <property type="evidence" value="ECO:0007669"/>
    <property type="project" value="InterPro"/>
</dbReference>
<dbReference type="GO" id="GO:0009086">
    <property type="term" value="P:methionine biosynthetic process"/>
    <property type="evidence" value="ECO:0007669"/>
    <property type="project" value="UniProtKB-KW"/>
</dbReference>
<keyword evidence="7 13" id="KW-0791">Threonine biosynthesis</keyword>
<evidence type="ECO:0000256" key="12">
    <source>
        <dbReference type="PIRSR" id="PIRSR000098-2"/>
    </source>
</evidence>
<dbReference type="InterPro" id="IPR045865">
    <property type="entry name" value="ACT-like_dom_sf"/>
</dbReference>
<dbReference type="SUPFAM" id="SSF51735">
    <property type="entry name" value="NAD(P)-binding Rossmann-fold domains"/>
    <property type="match status" value="1"/>
</dbReference>
<dbReference type="SUPFAM" id="SSF55347">
    <property type="entry name" value="Glyceraldehyde-3-phosphate dehydrogenase-like, C-terminal domain"/>
    <property type="match status" value="1"/>
</dbReference>
<proteinExistence type="inferred from homology"/>
<dbReference type="UniPathway" id="UPA00050">
    <property type="reaction ID" value="UER00063"/>
</dbReference>
<dbReference type="Gene3D" id="3.30.70.260">
    <property type="match status" value="1"/>
</dbReference>
<dbReference type="Proteomes" id="UP000319383">
    <property type="component" value="Chromosome"/>
</dbReference>
<dbReference type="SUPFAM" id="SSF55021">
    <property type="entry name" value="ACT-like"/>
    <property type="match status" value="1"/>
</dbReference>
<organism evidence="16 17">
    <name type="scientific">Symmachiella dynata</name>
    <dbReference type="NCBI Taxonomy" id="2527995"/>
    <lineage>
        <taxon>Bacteria</taxon>
        <taxon>Pseudomonadati</taxon>
        <taxon>Planctomycetota</taxon>
        <taxon>Planctomycetia</taxon>
        <taxon>Planctomycetales</taxon>
        <taxon>Planctomycetaceae</taxon>
        <taxon>Symmachiella</taxon>
    </lineage>
</organism>
<dbReference type="RefSeq" id="WP_145374289.1">
    <property type="nucleotide sequence ID" value="NZ_CP036276.1"/>
</dbReference>
<dbReference type="PIRSF" id="PIRSF000098">
    <property type="entry name" value="Homoser_dehydrog"/>
    <property type="match status" value="1"/>
</dbReference>
<feature type="active site" description="Proton donor" evidence="11">
    <location>
        <position position="205"/>
    </location>
</feature>
<evidence type="ECO:0000313" key="16">
    <source>
        <dbReference type="EMBL" id="QDU42213.1"/>
    </source>
</evidence>
<comment type="catalytic activity">
    <reaction evidence="13">
        <text>L-homoserine + NADP(+) = L-aspartate 4-semialdehyde + NADPH + H(+)</text>
        <dbReference type="Rhea" id="RHEA:15761"/>
        <dbReference type="ChEBI" id="CHEBI:15378"/>
        <dbReference type="ChEBI" id="CHEBI:57476"/>
        <dbReference type="ChEBI" id="CHEBI:57783"/>
        <dbReference type="ChEBI" id="CHEBI:58349"/>
        <dbReference type="ChEBI" id="CHEBI:537519"/>
        <dbReference type="EC" id="1.1.1.3"/>
    </reaction>
</comment>
<dbReference type="UniPathway" id="UPA00051">
    <property type="reaction ID" value="UER00465"/>
</dbReference>
<dbReference type="Gene3D" id="3.40.50.720">
    <property type="entry name" value="NAD(P)-binding Rossmann-like Domain"/>
    <property type="match status" value="1"/>
</dbReference>
<evidence type="ECO:0000256" key="13">
    <source>
        <dbReference type="RuleBase" id="RU000579"/>
    </source>
</evidence>
<dbReference type="Pfam" id="PF00742">
    <property type="entry name" value="Homoserine_dh"/>
    <property type="match status" value="1"/>
</dbReference>
<evidence type="ECO:0000256" key="5">
    <source>
        <dbReference type="ARBA" id="ARBA00013376"/>
    </source>
</evidence>
<feature type="domain" description="ACT" evidence="15">
    <location>
        <begin position="351"/>
        <end position="431"/>
    </location>
</feature>
<dbReference type="InterPro" id="IPR019811">
    <property type="entry name" value="HDH_CS"/>
</dbReference>
<dbReference type="Pfam" id="PF01842">
    <property type="entry name" value="ACT"/>
    <property type="match status" value="1"/>
</dbReference>
<evidence type="ECO:0000256" key="9">
    <source>
        <dbReference type="ARBA" id="ARBA00023002"/>
    </source>
</evidence>
<dbReference type="NCBIfam" id="NF004976">
    <property type="entry name" value="PRK06349.1"/>
    <property type="match status" value="1"/>
</dbReference>
<dbReference type="InterPro" id="IPR002912">
    <property type="entry name" value="ACT_dom"/>
</dbReference>
<keyword evidence="17" id="KW-1185">Reference proteome</keyword>
<keyword evidence="8 12" id="KW-0521">NADP</keyword>
<evidence type="ECO:0000256" key="4">
    <source>
        <dbReference type="ARBA" id="ARBA00013213"/>
    </source>
</evidence>
<dbReference type="Pfam" id="PF03447">
    <property type="entry name" value="NAD_binding_3"/>
    <property type="match status" value="1"/>
</dbReference>
<dbReference type="PROSITE" id="PS01042">
    <property type="entry name" value="HOMOSER_DHGENASE"/>
    <property type="match status" value="1"/>
</dbReference>
<accession>A0A517ZIA8</accession>
<dbReference type="PANTHER" id="PTHR43331:SF1">
    <property type="entry name" value="HOMOSERINE DEHYDROGENASE"/>
    <property type="match status" value="1"/>
</dbReference>
<reference evidence="16 17" key="1">
    <citation type="submission" date="2019-02" db="EMBL/GenBank/DDBJ databases">
        <title>Deep-cultivation of Planctomycetes and their phenomic and genomic characterization uncovers novel biology.</title>
        <authorList>
            <person name="Wiegand S."/>
            <person name="Jogler M."/>
            <person name="Boedeker C."/>
            <person name="Pinto D."/>
            <person name="Vollmers J."/>
            <person name="Rivas-Marin E."/>
            <person name="Kohn T."/>
            <person name="Peeters S.H."/>
            <person name="Heuer A."/>
            <person name="Rast P."/>
            <person name="Oberbeckmann S."/>
            <person name="Bunk B."/>
            <person name="Jeske O."/>
            <person name="Meyerdierks A."/>
            <person name="Storesund J.E."/>
            <person name="Kallscheuer N."/>
            <person name="Luecker S."/>
            <person name="Lage O.M."/>
            <person name="Pohl T."/>
            <person name="Merkel B.J."/>
            <person name="Hornburger P."/>
            <person name="Mueller R.-W."/>
            <person name="Bruemmer F."/>
            <person name="Labrenz M."/>
            <person name="Spormann A.M."/>
            <person name="Op den Camp H."/>
            <person name="Overmann J."/>
            <person name="Amann R."/>
            <person name="Jetten M.S.M."/>
            <person name="Mascher T."/>
            <person name="Medema M.H."/>
            <person name="Devos D.P."/>
            <person name="Kaster A.-K."/>
            <person name="Ovreas L."/>
            <person name="Rohde M."/>
            <person name="Galperin M.Y."/>
            <person name="Jogler C."/>
        </authorList>
    </citation>
    <scope>NUCLEOTIDE SEQUENCE [LARGE SCALE GENOMIC DNA]</scope>
    <source>
        <strain evidence="16 17">Mal52</strain>
    </source>
</reference>
<dbReference type="GO" id="GO:0009088">
    <property type="term" value="P:threonine biosynthetic process"/>
    <property type="evidence" value="ECO:0007669"/>
    <property type="project" value="UniProtKB-UniPathway"/>
</dbReference>
<dbReference type="CDD" id="cd04881">
    <property type="entry name" value="ACT_HSDH-Hom"/>
    <property type="match status" value="1"/>
</dbReference>
<name>A0A517ZIA8_9PLAN</name>
<dbReference type="EMBL" id="CP036276">
    <property type="protein sequence ID" value="QDU42213.1"/>
    <property type="molecule type" value="Genomic_DNA"/>
</dbReference>
<dbReference type="InterPro" id="IPR036291">
    <property type="entry name" value="NAD(P)-bd_dom_sf"/>
</dbReference>
<evidence type="ECO:0000256" key="8">
    <source>
        <dbReference type="ARBA" id="ARBA00022857"/>
    </source>
</evidence>
<comment type="similarity">
    <text evidence="3 14">Belongs to the homoserine dehydrogenase family.</text>
</comment>
<evidence type="ECO:0000256" key="1">
    <source>
        <dbReference type="ARBA" id="ARBA00005056"/>
    </source>
</evidence>
<evidence type="ECO:0000256" key="3">
    <source>
        <dbReference type="ARBA" id="ARBA00006753"/>
    </source>
</evidence>
<evidence type="ECO:0000256" key="11">
    <source>
        <dbReference type="PIRSR" id="PIRSR000098-1"/>
    </source>
</evidence>
<dbReference type="InterPro" id="IPR016204">
    <property type="entry name" value="HDH"/>
</dbReference>
<evidence type="ECO:0000256" key="14">
    <source>
        <dbReference type="RuleBase" id="RU004171"/>
    </source>
</evidence>
<evidence type="ECO:0000256" key="6">
    <source>
        <dbReference type="ARBA" id="ARBA00022605"/>
    </source>
</evidence>
<dbReference type="FunFam" id="3.30.360.10:FF:000005">
    <property type="entry name" value="Homoserine dehydrogenase"/>
    <property type="match status" value="1"/>
</dbReference>
<keyword evidence="6 13" id="KW-0028">Amino-acid biosynthesis</keyword>
<feature type="binding site" evidence="12">
    <location>
        <position position="105"/>
    </location>
    <ligand>
        <name>NADPH</name>
        <dbReference type="ChEBI" id="CHEBI:57783"/>
    </ligand>
</feature>
<comment type="pathway">
    <text evidence="1 13">Amino-acid biosynthesis; L-threonine biosynthesis; L-threonine from L-aspartate: step 3/5.</text>
</comment>
<evidence type="ECO:0000313" key="17">
    <source>
        <dbReference type="Proteomes" id="UP000319383"/>
    </source>
</evidence>
<gene>
    <name evidence="16" type="primary">hom</name>
    <name evidence="16" type="ORF">Mal52_06680</name>
</gene>
<dbReference type="PROSITE" id="PS51671">
    <property type="entry name" value="ACT"/>
    <property type="match status" value="1"/>
</dbReference>
<keyword evidence="9 13" id="KW-0560">Oxidoreductase</keyword>
<dbReference type="KEGG" id="sdyn:Mal52_06680"/>
<dbReference type="AlphaFoldDB" id="A0A517ZIA8"/>
<dbReference type="InterPro" id="IPR005106">
    <property type="entry name" value="Asp/hSer_DH_NAD-bd"/>
</dbReference>
<sequence>MTPLKIGMIGLGTVGGGVAKILTQHPDRIERRAQRPIVLQRVAVRDLTKKRDVDLPAEILTDRVQDVIDDPEIDVAVQLIGGTGQAREIMLALLAAGKDVVTANKALLCEHGDELFTRARELGRSIAFEASVAGGIPIIAAFGSALAGNQITSLSGILNGTSNFILTEMADKNQTYEQALRRAQELGYAEADPAMDVDGTDAAQKLVLLSQLAFGVRAAVAEFPCSGIDTLTLEDLKCAADLGYMVKLLAVARLVDNLLEMHVSPTLVRNNLPMADVQGVFNAVKVTGDVVGETWFSGQGAGQLPTASAVLADIVDMAVGRSQLTFPTLDLFGGRTTFSVQPTDKILSKFYLRFNALDRPHVLADITDILGRHEISIASVVQHESPEVESNNNSVVPVFIMTHRATEGQMRAAEAELNQLKSLQSPCIRMRVAE</sequence>
<evidence type="ECO:0000256" key="7">
    <source>
        <dbReference type="ARBA" id="ARBA00022697"/>
    </source>
</evidence>
<dbReference type="GO" id="GO:0004412">
    <property type="term" value="F:homoserine dehydrogenase activity"/>
    <property type="evidence" value="ECO:0007669"/>
    <property type="project" value="UniProtKB-EC"/>
</dbReference>
<dbReference type="InterPro" id="IPR001342">
    <property type="entry name" value="HDH_cat"/>
</dbReference>
<dbReference type="Gene3D" id="3.30.360.10">
    <property type="entry name" value="Dihydrodipicolinate Reductase, domain 2"/>
    <property type="match status" value="1"/>
</dbReference>
<feature type="binding site" evidence="12">
    <location>
        <begin position="9"/>
        <end position="16"/>
    </location>
    <ligand>
        <name>NADP(+)</name>
        <dbReference type="ChEBI" id="CHEBI:58349"/>
    </ligand>
</feature>
<dbReference type="EC" id="1.1.1.3" evidence="4 13"/>
<evidence type="ECO:0000256" key="2">
    <source>
        <dbReference type="ARBA" id="ARBA00005062"/>
    </source>
</evidence>